<evidence type="ECO:0000313" key="1">
    <source>
        <dbReference type="EMBL" id="MFC4634943.1"/>
    </source>
</evidence>
<comment type="caution">
    <text evidence="1">The sequence shown here is derived from an EMBL/GenBank/DDBJ whole genome shotgun (WGS) entry which is preliminary data.</text>
</comment>
<dbReference type="Proteomes" id="UP001596043">
    <property type="component" value="Unassembled WGS sequence"/>
</dbReference>
<dbReference type="EMBL" id="JBHSFV010000008">
    <property type="protein sequence ID" value="MFC4634943.1"/>
    <property type="molecule type" value="Genomic_DNA"/>
</dbReference>
<dbReference type="Gene3D" id="1.20.120.450">
    <property type="entry name" value="dinb family like domain"/>
    <property type="match status" value="1"/>
</dbReference>
<keyword evidence="2" id="KW-1185">Reference proteome</keyword>
<reference evidence="2" key="1">
    <citation type="journal article" date="2019" name="Int. J. Syst. Evol. Microbiol.">
        <title>The Global Catalogue of Microorganisms (GCM) 10K type strain sequencing project: providing services to taxonomists for standard genome sequencing and annotation.</title>
        <authorList>
            <consortium name="The Broad Institute Genomics Platform"/>
            <consortium name="The Broad Institute Genome Sequencing Center for Infectious Disease"/>
            <person name="Wu L."/>
            <person name="Ma J."/>
        </authorList>
    </citation>
    <scope>NUCLEOTIDE SEQUENCE [LARGE SCALE GENOMIC DNA]</scope>
    <source>
        <strain evidence="2">YJ-61-S</strain>
    </source>
</reference>
<dbReference type="Gene3D" id="2.60.120.260">
    <property type="entry name" value="Galactose-binding domain-like"/>
    <property type="match status" value="1"/>
</dbReference>
<proteinExistence type="predicted"/>
<name>A0ABV9HYE1_9FLAO</name>
<organism evidence="1 2">
    <name type="scientific">Dokdonia ponticola</name>
    <dbReference type="NCBI Taxonomy" id="2041041"/>
    <lineage>
        <taxon>Bacteria</taxon>
        <taxon>Pseudomonadati</taxon>
        <taxon>Bacteroidota</taxon>
        <taxon>Flavobacteriia</taxon>
        <taxon>Flavobacteriales</taxon>
        <taxon>Flavobacteriaceae</taxon>
        <taxon>Dokdonia</taxon>
    </lineage>
</organism>
<sequence length="369" mass="42478">MLISSISLAQNNKSQESNNWTAISQEVKIEVDTVKQFVFRGYVKATKIDTVSYGSLFTLIELKNGEWGSWKITRDTIVDHLDWKEHVIEGEINKETSRIVIGAFVWGDVTFYFDNFQLEIEDDKGDMIPFSIGNYSFEKAINDEVVDSWFEGITAKPEKSVKEFEIVASNKAFHGKQSIKVTGSGTDPNLYDQAIKPEENYKPQLGVLISMLDQLKKRVRTKVIGMTDYEIDHLHDDEANSIGALVMHLAAAEVLYQVRTFENRGFNKEEEEKWGAALSLGDEGRKKFRGKPIDYYLEEFDKVRAHTKELFKTVDEDWLQEDIPEFGMNKYYGWFHVMEHQSSHLGQILFLSKRIPPEPTIKVNPDIKN</sequence>
<accession>A0ABV9HYE1</accession>
<evidence type="ECO:0000313" key="2">
    <source>
        <dbReference type="Proteomes" id="UP001596043"/>
    </source>
</evidence>
<dbReference type="SUPFAM" id="SSF109854">
    <property type="entry name" value="DinB/YfiT-like putative metalloenzymes"/>
    <property type="match status" value="1"/>
</dbReference>
<dbReference type="Pfam" id="PF04978">
    <property type="entry name" value="MST"/>
    <property type="match status" value="1"/>
</dbReference>
<gene>
    <name evidence="1" type="ORF">ACFO3O_13565</name>
</gene>
<protein>
    <submittedName>
        <fullName evidence="1">DinB family protein</fullName>
    </submittedName>
</protein>
<dbReference type="InterPro" id="IPR007061">
    <property type="entry name" value="MST-like"/>
</dbReference>
<dbReference type="InterPro" id="IPR034660">
    <property type="entry name" value="DinB/YfiT-like"/>
</dbReference>
<dbReference type="RefSeq" id="WP_379979697.1">
    <property type="nucleotide sequence ID" value="NZ_JBHSFV010000008.1"/>
</dbReference>